<evidence type="ECO:0000256" key="5">
    <source>
        <dbReference type="SAM" id="Phobius"/>
    </source>
</evidence>
<dbReference type="GO" id="GO:0016020">
    <property type="term" value="C:membrane"/>
    <property type="evidence" value="ECO:0007669"/>
    <property type="project" value="UniProtKB-SubCell"/>
</dbReference>
<gene>
    <name evidence="7" type="ORF">BBRV_LOCUS40217</name>
</gene>
<evidence type="ECO:0000256" key="1">
    <source>
        <dbReference type="ARBA" id="ARBA00004141"/>
    </source>
</evidence>
<keyword evidence="4 5" id="KW-0472">Membrane</keyword>
<dbReference type="InterPro" id="IPR036259">
    <property type="entry name" value="MFS_trans_sf"/>
</dbReference>
<evidence type="ECO:0000313" key="7">
    <source>
        <dbReference type="EMBL" id="CAD1545830.1"/>
    </source>
</evidence>
<feature type="transmembrane region" description="Helical" evidence="5">
    <location>
        <begin position="80"/>
        <end position="101"/>
    </location>
</feature>
<dbReference type="InterPro" id="IPR050549">
    <property type="entry name" value="MFS_Trehalose_Transporter"/>
</dbReference>
<keyword evidence="2 5" id="KW-0812">Transmembrane</keyword>
<proteinExistence type="predicted"/>
<dbReference type="InterPro" id="IPR020846">
    <property type="entry name" value="MFS_dom"/>
</dbReference>
<comment type="subcellular location">
    <subcellularLocation>
        <location evidence="1">Membrane</location>
        <topology evidence="1">Multi-pass membrane protein</topology>
    </subcellularLocation>
</comment>
<dbReference type="PROSITE" id="PS00216">
    <property type="entry name" value="SUGAR_TRANSPORT_1"/>
    <property type="match status" value="1"/>
</dbReference>
<evidence type="ECO:0000259" key="6">
    <source>
        <dbReference type="PROSITE" id="PS50850"/>
    </source>
</evidence>
<dbReference type="PROSITE" id="PS50850">
    <property type="entry name" value="MFS"/>
    <property type="match status" value="1"/>
</dbReference>
<feature type="transmembrane region" description="Helical" evidence="5">
    <location>
        <begin position="20"/>
        <end position="39"/>
    </location>
</feature>
<dbReference type="Pfam" id="PF00083">
    <property type="entry name" value="Sugar_tr"/>
    <property type="match status" value="1"/>
</dbReference>
<organism evidence="7">
    <name type="scientific">Bracon brevicornis</name>
    <dbReference type="NCBI Taxonomy" id="1563983"/>
    <lineage>
        <taxon>Eukaryota</taxon>
        <taxon>Metazoa</taxon>
        <taxon>Ecdysozoa</taxon>
        <taxon>Arthropoda</taxon>
        <taxon>Hexapoda</taxon>
        <taxon>Insecta</taxon>
        <taxon>Pterygota</taxon>
        <taxon>Neoptera</taxon>
        <taxon>Endopterygota</taxon>
        <taxon>Hymenoptera</taxon>
        <taxon>Apocrita</taxon>
        <taxon>Ichneumonoidea</taxon>
        <taxon>Braconidae</taxon>
        <taxon>Braconinae</taxon>
        <taxon>Bracon</taxon>
    </lineage>
</organism>
<dbReference type="PANTHER" id="PTHR48021:SF1">
    <property type="entry name" value="GH07001P-RELATED"/>
    <property type="match status" value="1"/>
</dbReference>
<evidence type="ECO:0000256" key="2">
    <source>
        <dbReference type="ARBA" id="ARBA00022692"/>
    </source>
</evidence>
<dbReference type="InterPro" id="IPR005828">
    <property type="entry name" value="MFS_sugar_transport-like"/>
</dbReference>
<dbReference type="PANTHER" id="PTHR48021">
    <property type="match status" value="1"/>
</dbReference>
<sequence length="197" mass="21419">MMYIVMIVDATKTSINKHVASIIFASVQLLGCFLLSWTVDKIGRRPLLLISSSGMATSYAILGIFFTIQHLGYDVTALGWLPIAAVALYAFSYGTGVGPLTTVVANEVFNPDLATLCNSIHYIVFGSLSFILTKVFPLLTIKMGFQNCFFIFVATCTMGFFIILCFIPETKGKSIASIREELQGVKKGADSMTGRAV</sequence>
<feature type="transmembrane region" description="Helical" evidence="5">
    <location>
        <begin position="46"/>
        <end position="68"/>
    </location>
</feature>
<feature type="domain" description="Major facilitator superfamily (MFS) profile" evidence="6">
    <location>
        <begin position="1"/>
        <end position="171"/>
    </location>
</feature>
<dbReference type="Gene3D" id="1.20.1250.20">
    <property type="entry name" value="MFS general substrate transporter like domains"/>
    <property type="match status" value="1"/>
</dbReference>
<dbReference type="SUPFAM" id="SSF103473">
    <property type="entry name" value="MFS general substrate transporter"/>
    <property type="match status" value="1"/>
</dbReference>
<dbReference type="EMBL" id="CADCXW020000012">
    <property type="protein sequence ID" value="CAD1545830.1"/>
    <property type="molecule type" value="Genomic_DNA"/>
</dbReference>
<dbReference type="InterPro" id="IPR005829">
    <property type="entry name" value="Sugar_transporter_CS"/>
</dbReference>
<evidence type="ECO:0000256" key="3">
    <source>
        <dbReference type="ARBA" id="ARBA00022989"/>
    </source>
</evidence>
<feature type="transmembrane region" description="Helical" evidence="5">
    <location>
        <begin position="113"/>
        <end position="132"/>
    </location>
</feature>
<protein>
    <recommendedName>
        <fullName evidence="6">Major facilitator superfamily (MFS) profile domain-containing protein</fullName>
    </recommendedName>
</protein>
<name>A0A6V7J169_9HYME</name>
<dbReference type="GO" id="GO:0022857">
    <property type="term" value="F:transmembrane transporter activity"/>
    <property type="evidence" value="ECO:0007669"/>
    <property type="project" value="InterPro"/>
</dbReference>
<dbReference type="AlphaFoldDB" id="A0A6V7J169"/>
<accession>A0A6V7J169</accession>
<reference evidence="7" key="1">
    <citation type="submission" date="2020-07" db="EMBL/GenBank/DDBJ databases">
        <authorList>
            <person name="Ferguson B K."/>
        </authorList>
    </citation>
    <scope>NUCLEOTIDE SEQUENCE</scope>
    <source>
        <strain evidence="7">L06</strain>
    </source>
</reference>
<keyword evidence="3 5" id="KW-1133">Transmembrane helix</keyword>
<feature type="transmembrane region" description="Helical" evidence="5">
    <location>
        <begin position="144"/>
        <end position="167"/>
    </location>
</feature>
<evidence type="ECO:0000256" key="4">
    <source>
        <dbReference type="ARBA" id="ARBA00023136"/>
    </source>
</evidence>